<keyword evidence="1" id="KW-0862">Zinc</keyword>
<evidence type="ECO:0000259" key="3">
    <source>
        <dbReference type="PROSITE" id="PS50103"/>
    </source>
</evidence>
<evidence type="ECO:0000313" key="5">
    <source>
        <dbReference type="Proteomes" id="UP001642464"/>
    </source>
</evidence>
<feature type="region of interest" description="Disordered" evidence="2">
    <location>
        <begin position="22"/>
        <end position="55"/>
    </location>
</feature>
<protein>
    <submittedName>
        <fullName evidence="4">C3H1-type domain-containing protein</fullName>
    </submittedName>
</protein>
<organism evidence="4 5">
    <name type="scientific">Durusdinium trenchii</name>
    <dbReference type="NCBI Taxonomy" id="1381693"/>
    <lineage>
        <taxon>Eukaryota</taxon>
        <taxon>Sar</taxon>
        <taxon>Alveolata</taxon>
        <taxon>Dinophyceae</taxon>
        <taxon>Suessiales</taxon>
        <taxon>Symbiodiniaceae</taxon>
        <taxon>Durusdinium</taxon>
    </lineage>
</organism>
<dbReference type="Proteomes" id="UP001642464">
    <property type="component" value="Unassembled WGS sequence"/>
</dbReference>
<evidence type="ECO:0000256" key="1">
    <source>
        <dbReference type="PROSITE-ProRule" id="PRU00723"/>
    </source>
</evidence>
<evidence type="ECO:0000256" key="2">
    <source>
        <dbReference type="SAM" id="MobiDB-lite"/>
    </source>
</evidence>
<name>A0ABP0R0M3_9DINO</name>
<accession>A0ABP0R0M3</accession>
<keyword evidence="1" id="KW-0479">Metal-binding</keyword>
<dbReference type="Gene3D" id="1.20.120.1350">
    <property type="entry name" value="Pneumovirus matrix protein 2 (M2), zinc-binding domain"/>
    <property type="match status" value="1"/>
</dbReference>
<proteinExistence type="predicted"/>
<feature type="zinc finger region" description="C3H1-type" evidence="1">
    <location>
        <begin position="125"/>
        <end position="152"/>
    </location>
</feature>
<reference evidence="4 5" key="1">
    <citation type="submission" date="2024-02" db="EMBL/GenBank/DDBJ databases">
        <authorList>
            <person name="Chen Y."/>
            <person name="Shah S."/>
            <person name="Dougan E. K."/>
            <person name="Thang M."/>
            <person name="Chan C."/>
        </authorList>
    </citation>
    <scope>NUCLEOTIDE SEQUENCE [LARGE SCALE GENOMIC DNA]</scope>
</reference>
<keyword evidence="5" id="KW-1185">Reference proteome</keyword>
<dbReference type="PROSITE" id="PS50103">
    <property type="entry name" value="ZF_C3H1"/>
    <property type="match status" value="1"/>
</dbReference>
<comment type="caution">
    <text evidence="4">The sequence shown here is derived from an EMBL/GenBank/DDBJ whole genome shotgun (WGS) entry which is preliminary data.</text>
</comment>
<dbReference type="EMBL" id="CAXAMM010040573">
    <property type="protein sequence ID" value="CAK9094092.1"/>
    <property type="molecule type" value="Genomic_DNA"/>
</dbReference>
<feature type="domain" description="C3H1-type" evidence="3">
    <location>
        <begin position="125"/>
        <end position="152"/>
    </location>
</feature>
<sequence length="270" mass="30274">MAMKLLYRSTFIDVEECISDTSDLQSDVSEHSIDANDSYKKRSKSAPPNRTAEELSEMKVSMGALAQRAEQFHTRLRLKGKESKITSESSSSMEPANDMSSTASTDFGRQLSSISSSSGSVGHPELCRRPCMYFNLGKCVNGSNCEYCHFPHDQRTMHLDKRQRDVLSKIPHEQFLALILHYLEAKAEENGFKAAAKELLQLLRGFAHLGTDEPVALPQLPRKMWAKLDYMLSKMTFQSLVSLAMKSKTGSDFADSISDAMSRMRQSLQN</sequence>
<feature type="compositionally biased region" description="Basic and acidic residues" evidence="2">
    <location>
        <begin position="28"/>
        <end position="40"/>
    </location>
</feature>
<keyword evidence="1" id="KW-0863">Zinc-finger</keyword>
<feature type="compositionally biased region" description="Polar residues" evidence="2">
    <location>
        <begin position="98"/>
        <end position="111"/>
    </location>
</feature>
<gene>
    <name evidence="4" type="ORF">SCF082_LOCUS44240</name>
</gene>
<evidence type="ECO:0000313" key="4">
    <source>
        <dbReference type="EMBL" id="CAK9094092.1"/>
    </source>
</evidence>
<dbReference type="InterPro" id="IPR000571">
    <property type="entry name" value="Znf_CCCH"/>
</dbReference>
<feature type="region of interest" description="Disordered" evidence="2">
    <location>
        <begin position="76"/>
        <end position="122"/>
    </location>
</feature>